<organism evidence="3 4">
    <name type="scientific">Methanobrevibacter smithii</name>
    <dbReference type="NCBI Taxonomy" id="2173"/>
    <lineage>
        <taxon>Archaea</taxon>
        <taxon>Methanobacteriati</taxon>
        <taxon>Methanobacteriota</taxon>
        <taxon>Methanomada group</taxon>
        <taxon>Methanobacteria</taxon>
        <taxon>Methanobacteriales</taxon>
        <taxon>Methanobacteriaceae</taxon>
        <taxon>Methanobrevibacter</taxon>
    </lineage>
</organism>
<name>A0A2H4U6Q7_METSM</name>
<dbReference type="RefSeq" id="WP_004035252.1">
    <property type="nucleotide sequence ID" value="NZ_AP025586.1"/>
</dbReference>
<evidence type="ECO:0000256" key="1">
    <source>
        <dbReference type="SAM" id="Phobius"/>
    </source>
</evidence>
<dbReference type="GeneID" id="78818216"/>
<evidence type="ECO:0000313" key="4">
    <source>
        <dbReference type="Proteomes" id="UP000232133"/>
    </source>
</evidence>
<proteinExistence type="predicted"/>
<keyword evidence="1" id="KW-0472">Membrane</keyword>
<dbReference type="Pfam" id="PF13240">
    <property type="entry name" value="Zn_Ribbon_1"/>
    <property type="match status" value="1"/>
</dbReference>
<dbReference type="Proteomes" id="UP000232133">
    <property type="component" value="Chromosome"/>
</dbReference>
<protein>
    <submittedName>
        <fullName evidence="3">Zinc ribbon domain-containing protein</fullName>
    </submittedName>
</protein>
<dbReference type="EMBL" id="CP017803">
    <property type="protein sequence ID" value="ATZ59807.1"/>
    <property type="molecule type" value="Genomic_DNA"/>
</dbReference>
<feature type="transmembrane region" description="Helical" evidence="1">
    <location>
        <begin position="49"/>
        <end position="67"/>
    </location>
</feature>
<accession>A0A2H4U6Q7</accession>
<dbReference type="InterPro" id="IPR026870">
    <property type="entry name" value="Zinc_ribbon_dom"/>
</dbReference>
<evidence type="ECO:0000313" key="3">
    <source>
        <dbReference type="EMBL" id="ATZ59807.1"/>
    </source>
</evidence>
<gene>
    <name evidence="3" type="ORF">BK798_04920</name>
</gene>
<sequence length="122" mass="14094">MVRICKNCGFENQDSYDFCAKCGTPLVEGLQPNTFFVYRNVEQGISRKFIIISYIITIFFSFGGFLMDLVARNTSMGFFSFFGFFMPFFLIQAQDNNIKKHGFIQLFISLVGFILFVRTLPL</sequence>
<keyword evidence="1" id="KW-0812">Transmembrane</keyword>
<dbReference type="AlphaFoldDB" id="A0A2H4U6Q7"/>
<keyword evidence="1" id="KW-1133">Transmembrane helix</keyword>
<feature type="transmembrane region" description="Helical" evidence="1">
    <location>
        <begin position="73"/>
        <end position="91"/>
    </location>
</feature>
<feature type="transmembrane region" description="Helical" evidence="1">
    <location>
        <begin position="103"/>
        <end position="120"/>
    </location>
</feature>
<feature type="domain" description="Zinc-ribbon" evidence="2">
    <location>
        <begin position="5"/>
        <end position="26"/>
    </location>
</feature>
<evidence type="ECO:0000259" key="2">
    <source>
        <dbReference type="Pfam" id="PF13240"/>
    </source>
</evidence>
<dbReference type="OMA" id="NIRKHAY"/>
<reference evidence="3 4" key="1">
    <citation type="submission" date="2016-10" db="EMBL/GenBank/DDBJ databases">
        <authorList>
            <person name="Varghese N."/>
        </authorList>
    </citation>
    <scope>NUCLEOTIDE SEQUENCE [LARGE SCALE GENOMIC DNA]</scope>
    <source>
        <strain evidence="3 4">KB11</strain>
    </source>
</reference>